<dbReference type="SUPFAM" id="SSF55785">
    <property type="entry name" value="PYP-like sensor domain (PAS domain)"/>
    <property type="match status" value="1"/>
</dbReference>
<dbReference type="SMART" id="SM00387">
    <property type="entry name" value="HATPase_c"/>
    <property type="match status" value="1"/>
</dbReference>
<evidence type="ECO:0000259" key="6">
    <source>
        <dbReference type="PROSITE" id="PS50109"/>
    </source>
</evidence>
<dbReference type="PRINTS" id="PR00344">
    <property type="entry name" value="BCTRLSENSOR"/>
</dbReference>
<dbReference type="NCBIfam" id="TIGR00229">
    <property type="entry name" value="sensory_box"/>
    <property type="match status" value="1"/>
</dbReference>
<dbReference type="SUPFAM" id="SSF47384">
    <property type="entry name" value="Homodimeric domain of signal transducing histidine kinase"/>
    <property type="match status" value="1"/>
</dbReference>
<dbReference type="Pfam" id="PF00512">
    <property type="entry name" value="HisKA"/>
    <property type="match status" value="1"/>
</dbReference>
<evidence type="ECO:0000256" key="3">
    <source>
        <dbReference type="ARBA" id="ARBA00022553"/>
    </source>
</evidence>
<dbReference type="InterPro" id="IPR004358">
    <property type="entry name" value="Sig_transdc_His_kin-like_C"/>
</dbReference>
<gene>
    <name evidence="8" type="ORF">MEI_00094</name>
</gene>
<evidence type="ECO:0000313" key="9">
    <source>
        <dbReference type="Proteomes" id="UP000008948"/>
    </source>
</evidence>
<dbReference type="InterPro" id="IPR005467">
    <property type="entry name" value="His_kinase_dom"/>
</dbReference>
<dbReference type="SMART" id="SM00388">
    <property type="entry name" value="HisKA"/>
    <property type="match status" value="1"/>
</dbReference>
<dbReference type="Gene3D" id="3.30.565.10">
    <property type="entry name" value="Histidine kinase-like ATPase, C-terminal domain"/>
    <property type="match status" value="1"/>
</dbReference>
<dbReference type="InterPro" id="IPR003594">
    <property type="entry name" value="HATPase_dom"/>
</dbReference>
<dbReference type="InterPro" id="IPR036890">
    <property type="entry name" value="HATPase_C_sf"/>
</dbReference>
<dbReference type="CDD" id="cd00082">
    <property type="entry name" value="HisKA"/>
    <property type="match status" value="1"/>
</dbReference>
<dbReference type="EMBL" id="AIMH01000001">
    <property type="protein sequence ID" value="EJF98927.1"/>
    <property type="molecule type" value="Genomic_DNA"/>
</dbReference>
<dbReference type="Gene3D" id="1.10.287.130">
    <property type="match status" value="1"/>
</dbReference>
<dbReference type="EC" id="2.7.13.3" evidence="2"/>
<dbReference type="InterPro" id="IPR013767">
    <property type="entry name" value="PAS_fold"/>
</dbReference>
<keyword evidence="4" id="KW-0808">Transferase</keyword>
<evidence type="ECO:0000256" key="2">
    <source>
        <dbReference type="ARBA" id="ARBA00012438"/>
    </source>
</evidence>
<dbReference type="SMART" id="SM00091">
    <property type="entry name" value="PAS"/>
    <property type="match status" value="1"/>
</dbReference>
<dbReference type="Proteomes" id="UP000008948">
    <property type="component" value="Unassembled WGS sequence"/>
</dbReference>
<comment type="catalytic activity">
    <reaction evidence="1">
        <text>ATP + protein L-histidine = ADP + protein N-phospho-L-histidine.</text>
        <dbReference type="EC" id="2.7.13.3"/>
    </reaction>
</comment>
<evidence type="ECO:0000259" key="7">
    <source>
        <dbReference type="PROSITE" id="PS50112"/>
    </source>
</evidence>
<dbReference type="Pfam" id="PF02518">
    <property type="entry name" value="HATPase_c"/>
    <property type="match status" value="1"/>
</dbReference>
<dbReference type="SUPFAM" id="SSF55874">
    <property type="entry name" value="ATPase domain of HSP90 chaperone/DNA topoisomerase II/histidine kinase"/>
    <property type="match status" value="1"/>
</dbReference>
<keyword evidence="5" id="KW-0418">Kinase</keyword>
<protein>
    <recommendedName>
        <fullName evidence="2">histidine kinase</fullName>
        <ecNumber evidence="2">2.7.13.3</ecNumber>
    </recommendedName>
</protein>
<evidence type="ECO:0000256" key="1">
    <source>
        <dbReference type="ARBA" id="ARBA00000085"/>
    </source>
</evidence>
<dbReference type="CDD" id="cd00130">
    <property type="entry name" value="PAS"/>
    <property type="match status" value="1"/>
</dbReference>
<name>A0ABP2QZE0_BARVI</name>
<dbReference type="RefSeq" id="WP_004865240.1">
    <property type="nucleotide sequence ID" value="NZ_JH725043.1"/>
</dbReference>
<dbReference type="InterPro" id="IPR000014">
    <property type="entry name" value="PAS"/>
</dbReference>
<dbReference type="PROSITE" id="PS50112">
    <property type="entry name" value="PAS"/>
    <property type="match status" value="1"/>
</dbReference>
<reference evidence="8 9" key="1">
    <citation type="submission" date="2012-03" db="EMBL/GenBank/DDBJ databases">
        <title>The Genome Sequence of Bartonella vinsonii subsp. arupensis str. Pm136co.</title>
        <authorList>
            <consortium name="The Broad Institute Genome Sequencing Platform"/>
            <consortium name="The Broad Institute Genome Sequencing Center for Infectious Disease"/>
            <person name="Feldgarden M."/>
            <person name="Kirby J."/>
            <person name="Kosoy M."/>
            <person name="Birtles R."/>
            <person name="Probert W.S."/>
            <person name="Chiaraviglio L."/>
            <person name="Young S.K."/>
            <person name="Zeng Q."/>
            <person name="Gargeya S."/>
            <person name="Fitzgerald M."/>
            <person name="Haas B."/>
            <person name="Abouelleil A."/>
            <person name="Alvarado L."/>
            <person name="Arachchi H.M."/>
            <person name="Berlin A."/>
            <person name="Chapman S.B."/>
            <person name="Gearin G."/>
            <person name="Goldberg J."/>
            <person name="Griggs A."/>
            <person name="Gujja S."/>
            <person name="Hansen M."/>
            <person name="Heiman D."/>
            <person name="Howarth C."/>
            <person name="Larimer J."/>
            <person name="Lui A."/>
            <person name="MacDonald P.J.P."/>
            <person name="McCowen C."/>
            <person name="Montmayeur A."/>
            <person name="Murphy C."/>
            <person name="Neiman D."/>
            <person name="Pearson M."/>
            <person name="Priest M."/>
            <person name="Roberts A."/>
            <person name="Saif S."/>
            <person name="Shea T."/>
            <person name="Sisk P."/>
            <person name="Stolte C."/>
            <person name="Sykes S."/>
            <person name="Wortman J."/>
            <person name="Nusbaum C."/>
            <person name="Birren B."/>
        </authorList>
    </citation>
    <scope>NUCLEOTIDE SEQUENCE [LARGE SCALE GENOMIC DNA]</scope>
    <source>
        <strain evidence="8 9">Pm136co</strain>
    </source>
</reference>
<dbReference type="Pfam" id="PF00989">
    <property type="entry name" value="PAS"/>
    <property type="match status" value="1"/>
</dbReference>
<evidence type="ECO:0000313" key="8">
    <source>
        <dbReference type="EMBL" id="EJF98927.1"/>
    </source>
</evidence>
<sequence length="757" mass="85527">MSFTFLDYLECEEIKQTFMRGQRAFVLSSDCNNLLWSNGAAAYFFGFSSVSDMMKDRSFLDKMERHKILKSAQCASSVALDGLKHTAEFSVVSIDIIGLGKVFLLESPLEEEKISLIAGLDNATMSVAIIDEYATILEASSHFSFVDETIQILLQTIDHEKTVKTILSIAGAYTQVGIIRLEIKPASFLVLCMPLKAEELKSKQELFHFNPELLPQRFTWRMDKNGRFCDVSKELAEIVGPLSSSILRSDFYELTKRFSDERYQSLNGFIEAALPWNKWTVQWPIDDSPEWLDVELSAVPIFDNERRLEGFYGFGILKKQEKGQEKKDENLETKTPSLSEIERSAFREIAQRLREELHSSVGCDHWVKETAVLLPSAQTLPENAIEQTLIKEPAVVLSLLDTATDGIFWLDEQGFIRAVSSAALALTGYEINELLAKPLSSLFTLQSRFLFEKYFKLIRVKEKNQVFNRGERAELVTKSHKNITVFMTIVPLARQDNYAVILHNITEEILPVDKRVEENQMVEVIHEIRTPLNALIGFAEIMKDGRFGLIDNERYRGYLRDIISSGKHILSLVNQLLECSKANYSGSNNKINMPVEAFDVISYLRASMAFLETQANHNGIMMRIAAPSHVPFISVSQQIFRQIIWNLLSNAIRFTPSGGQIIVHVSYRKKERVKIAVSDNGIGMSDEEIIQALQPYGQVERKDGRSGDSAFVGTGLGLPMCKAMVEESGGQFLLFSKPNHGTTVEMFFPVSHESNVP</sequence>
<organism evidence="8 9">
    <name type="scientific">Bartonella vinsonii subsp. arupensis Pm136co</name>
    <dbReference type="NCBI Taxonomy" id="1094561"/>
    <lineage>
        <taxon>Bacteria</taxon>
        <taxon>Pseudomonadati</taxon>
        <taxon>Pseudomonadota</taxon>
        <taxon>Alphaproteobacteria</taxon>
        <taxon>Hyphomicrobiales</taxon>
        <taxon>Bartonellaceae</taxon>
        <taxon>Bartonella</taxon>
    </lineage>
</organism>
<dbReference type="PROSITE" id="PS50109">
    <property type="entry name" value="HIS_KIN"/>
    <property type="match status" value="1"/>
</dbReference>
<evidence type="ECO:0000256" key="4">
    <source>
        <dbReference type="ARBA" id="ARBA00022679"/>
    </source>
</evidence>
<feature type="domain" description="PAS" evidence="7">
    <location>
        <begin position="392"/>
        <end position="437"/>
    </location>
</feature>
<feature type="domain" description="Histidine kinase" evidence="6">
    <location>
        <begin position="523"/>
        <end position="752"/>
    </location>
</feature>
<comment type="caution">
    <text evidence="8">The sequence shown here is derived from an EMBL/GenBank/DDBJ whole genome shotgun (WGS) entry which is preliminary data.</text>
</comment>
<dbReference type="InterPro" id="IPR035965">
    <property type="entry name" value="PAS-like_dom_sf"/>
</dbReference>
<keyword evidence="9" id="KW-1185">Reference proteome</keyword>
<dbReference type="Gene3D" id="3.30.450.20">
    <property type="entry name" value="PAS domain"/>
    <property type="match status" value="2"/>
</dbReference>
<keyword evidence="3" id="KW-0597">Phosphoprotein</keyword>
<dbReference type="PANTHER" id="PTHR43047">
    <property type="entry name" value="TWO-COMPONENT HISTIDINE PROTEIN KINASE"/>
    <property type="match status" value="1"/>
</dbReference>
<dbReference type="InterPro" id="IPR036097">
    <property type="entry name" value="HisK_dim/P_sf"/>
</dbReference>
<evidence type="ECO:0000256" key="5">
    <source>
        <dbReference type="ARBA" id="ARBA00022777"/>
    </source>
</evidence>
<accession>A0ABP2QZE0</accession>
<proteinExistence type="predicted"/>
<dbReference type="InterPro" id="IPR003661">
    <property type="entry name" value="HisK_dim/P_dom"/>
</dbReference>